<dbReference type="Pfam" id="PF02902">
    <property type="entry name" value="Peptidase_C48"/>
    <property type="match status" value="1"/>
</dbReference>
<name>A0A176VQU3_MARPO</name>
<evidence type="ECO:0000256" key="3">
    <source>
        <dbReference type="ARBA" id="ARBA00022801"/>
    </source>
</evidence>
<evidence type="ECO:0000256" key="2">
    <source>
        <dbReference type="ARBA" id="ARBA00022670"/>
    </source>
</evidence>
<reference evidence="9" key="3">
    <citation type="journal article" date="2020" name="Curr. Biol.">
        <title>Chromatin organization in early land plants reveals an ancestral association between H3K27me3, transposons, and constitutive heterochromatin.</title>
        <authorList>
            <person name="Montgomery S.A."/>
            <person name="Tanizawa Y."/>
            <person name="Galik B."/>
            <person name="Wang N."/>
            <person name="Ito T."/>
            <person name="Mochizuki T."/>
            <person name="Akimcheva S."/>
            <person name="Bowman J.L."/>
            <person name="Cognat V."/>
            <person name="Marechal-Drouard L."/>
            <person name="Ekker H."/>
            <person name="Hong S.F."/>
            <person name="Kohchi T."/>
            <person name="Lin S.S."/>
            <person name="Liu L.D."/>
            <person name="Nakamura Y."/>
            <person name="Valeeva L.R."/>
            <person name="Shakirov E.V."/>
            <person name="Shippen D.E."/>
            <person name="Wei W.L."/>
            <person name="Yagura M."/>
            <person name="Yamaoka S."/>
            <person name="Yamato K.T."/>
            <person name="Liu C."/>
            <person name="Berger F."/>
        </authorList>
    </citation>
    <scope>NUCLEOTIDE SEQUENCE [LARGE SCALE GENOMIC DNA]</scope>
    <source>
        <strain evidence="9">Tak-1</strain>
    </source>
</reference>
<dbReference type="GO" id="GO:0019784">
    <property type="term" value="F:deNEDDylase activity"/>
    <property type="evidence" value="ECO:0007669"/>
    <property type="project" value="InterPro"/>
</dbReference>
<dbReference type="InterPro" id="IPR038765">
    <property type="entry name" value="Papain-like_cys_pep_sf"/>
</dbReference>
<feature type="domain" description="Ubiquitin-like protease family profile" evidence="5">
    <location>
        <begin position="14"/>
        <end position="185"/>
    </location>
</feature>
<reference evidence="7 8" key="1">
    <citation type="submission" date="2016-03" db="EMBL/GenBank/DDBJ databases">
        <title>Mechanisms controlling the formation of the plant cell surface in tip-growing cells are functionally conserved among land plants.</title>
        <authorList>
            <person name="Honkanen S."/>
            <person name="Jones V.A."/>
            <person name="Morieri G."/>
            <person name="Champion C."/>
            <person name="Hetherington A.J."/>
            <person name="Kelly S."/>
            <person name="Saint-Marcoux D."/>
            <person name="Proust H."/>
            <person name="Prescott H."/>
            <person name="Dolan L."/>
        </authorList>
    </citation>
    <scope>NUCLEOTIDE SEQUENCE [LARGE SCALE GENOMIC DNA]</scope>
    <source>
        <strain evidence="8">cv. Tak-1 and cv. Tak-2</strain>
        <tissue evidence="7">Whole gametophyte</tissue>
    </source>
</reference>
<dbReference type="PANTHER" id="PTHR46468">
    <property type="entry name" value="SENTRIN-SPECIFIC PROTEASE 8"/>
    <property type="match status" value="1"/>
</dbReference>
<dbReference type="Proteomes" id="UP001162541">
    <property type="component" value="Chromosome 7"/>
</dbReference>
<evidence type="ECO:0000313" key="6">
    <source>
        <dbReference type="EMBL" id="BBN17309.1"/>
    </source>
</evidence>
<dbReference type="InterPro" id="IPR044613">
    <property type="entry name" value="Nep1/2-like"/>
</dbReference>
<dbReference type="PANTHER" id="PTHR46468:SF1">
    <property type="entry name" value="SENTRIN-SPECIFIC PROTEASE 8"/>
    <property type="match status" value="1"/>
</dbReference>
<dbReference type="Proteomes" id="UP000077202">
    <property type="component" value="Unassembled WGS sequence"/>
</dbReference>
<evidence type="ECO:0000313" key="8">
    <source>
        <dbReference type="Proteomes" id="UP000077202"/>
    </source>
</evidence>
<dbReference type="EMBL" id="AP019872">
    <property type="protein sequence ID" value="BBN17309.1"/>
    <property type="molecule type" value="Genomic_DNA"/>
</dbReference>
<proteinExistence type="inferred from homology"/>
<dbReference type="SUPFAM" id="SSF54001">
    <property type="entry name" value="Cysteine proteinases"/>
    <property type="match status" value="1"/>
</dbReference>
<dbReference type="PROSITE" id="PS50600">
    <property type="entry name" value="ULP_PROTEASE"/>
    <property type="match status" value="1"/>
</dbReference>
<keyword evidence="4" id="KW-0788">Thiol protease</keyword>
<keyword evidence="8" id="KW-1185">Reference proteome</keyword>
<dbReference type="InterPro" id="IPR003653">
    <property type="entry name" value="Peptidase_C48_C"/>
</dbReference>
<gene>
    <name evidence="7" type="ORF">AXG93_412s1150</name>
    <name evidence="6" type="ORF">Mp_7g13510</name>
</gene>
<sequence length="237" mass="26893">MGASDQRVLSYGDVLLRVSDVSLLDGPHYLNDHIIEFFFNYLDRQFCSFTGCHENETSPLLLVGPTLTFWLLHCPDSEGLLATIQPMSLHEREMVIFAVNNNEDVETAEGGTHWTLLMYNRQRNTFEHFDSMAGTNWKQARDLVHIIKPFMGPVAASAKFIEQATPQQENNYDCGVYVMAIAQVLCNAFCERKRGRSTDYAGLVRTTVTPSNVSKMRYTTMELIHSLSANEEDRNAQ</sequence>
<dbReference type="EMBL" id="LVLJ01003247">
    <property type="protein sequence ID" value="OAE22226.1"/>
    <property type="molecule type" value="Genomic_DNA"/>
</dbReference>
<keyword evidence="3" id="KW-0378">Hydrolase</keyword>
<evidence type="ECO:0000256" key="1">
    <source>
        <dbReference type="ARBA" id="ARBA00005234"/>
    </source>
</evidence>
<evidence type="ECO:0000256" key="4">
    <source>
        <dbReference type="ARBA" id="ARBA00022807"/>
    </source>
</evidence>
<evidence type="ECO:0000259" key="5">
    <source>
        <dbReference type="PROSITE" id="PS50600"/>
    </source>
</evidence>
<reference evidence="6" key="2">
    <citation type="journal article" date="2019" name="Curr. Biol.">
        <title>Chromatin organization in early land plants reveals an ancestral association between H3K27me3, transposons, and constitutive heterochromatin.</title>
        <authorList>
            <person name="Montgomery S.A."/>
            <person name="Tanizawa Y."/>
            <person name="Galik B."/>
            <person name="Wang N."/>
            <person name="Ito T."/>
            <person name="Mochizuki T."/>
            <person name="Akimcheva S."/>
            <person name="Bowman J."/>
            <person name="Cognat V."/>
            <person name="Drouard L."/>
            <person name="Ekker H."/>
            <person name="Houng S."/>
            <person name="Kohchi T."/>
            <person name="Lin S."/>
            <person name="Liu L.D."/>
            <person name="Nakamura Y."/>
            <person name="Valeeva L.R."/>
            <person name="Shakirov E.V."/>
            <person name="Shippen D.E."/>
            <person name="Wei W."/>
            <person name="Yagura M."/>
            <person name="Yamaoka S."/>
            <person name="Yamato K.T."/>
            <person name="Liu C."/>
            <person name="Berger F."/>
        </authorList>
    </citation>
    <scope>NUCLEOTIDE SEQUENCE [LARGE SCALE GENOMIC DNA]</scope>
    <source>
        <strain evidence="6">Tak-1</strain>
    </source>
</reference>
<dbReference type="Gene3D" id="3.40.395.10">
    <property type="entry name" value="Adenoviral Proteinase, Chain A"/>
    <property type="match status" value="1"/>
</dbReference>
<evidence type="ECO:0000313" key="7">
    <source>
        <dbReference type="EMBL" id="OAE22226.1"/>
    </source>
</evidence>
<dbReference type="GO" id="GO:0008234">
    <property type="term" value="F:cysteine-type peptidase activity"/>
    <property type="evidence" value="ECO:0007669"/>
    <property type="project" value="UniProtKB-KW"/>
</dbReference>
<keyword evidence="2" id="KW-0645">Protease</keyword>
<protein>
    <recommendedName>
        <fullName evidence="5">Ubiquitin-like protease family profile domain-containing protein</fullName>
    </recommendedName>
</protein>
<evidence type="ECO:0000313" key="9">
    <source>
        <dbReference type="Proteomes" id="UP001162541"/>
    </source>
</evidence>
<accession>A0A176VQU3</accession>
<dbReference type="GO" id="GO:0006508">
    <property type="term" value="P:proteolysis"/>
    <property type="evidence" value="ECO:0007669"/>
    <property type="project" value="UniProtKB-KW"/>
</dbReference>
<comment type="similarity">
    <text evidence="1">Belongs to the peptidase C48 family.</text>
</comment>
<organism evidence="7 8">
    <name type="scientific">Marchantia polymorpha subsp. ruderalis</name>
    <dbReference type="NCBI Taxonomy" id="1480154"/>
    <lineage>
        <taxon>Eukaryota</taxon>
        <taxon>Viridiplantae</taxon>
        <taxon>Streptophyta</taxon>
        <taxon>Embryophyta</taxon>
        <taxon>Marchantiophyta</taxon>
        <taxon>Marchantiopsida</taxon>
        <taxon>Marchantiidae</taxon>
        <taxon>Marchantiales</taxon>
        <taxon>Marchantiaceae</taxon>
        <taxon>Marchantia</taxon>
    </lineage>
</organism>
<dbReference type="AlphaFoldDB" id="A0A176VQU3"/>
<dbReference type="GO" id="GO:0000338">
    <property type="term" value="P:protein deneddylation"/>
    <property type="evidence" value="ECO:0007669"/>
    <property type="project" value="TreeGrafter"/>
</dbReference>